<evidence type="ECO:0000256" key="3">
    <source>
        <dbReference type="SAM" id="SignalP"/>
    </source>
</evidence>
<feature type="signal peptide" evidence="3">
    <location>
        <begin position="1"/>
        <end position="19"/>
    </location>
</feature>
<comment type="caution">
    <text evidence="2">Lacks conserved residue(s) required for the propagation of feature annotation.</text>
</comment>
<organism evidence="5 6">
    <name type="scientific">Stakelama saccharophila</name>
    <dbReference type="NCBI Taxonomy" id="3075605"/>
    <lineage>
        <taxon>Bacteria</taxon>
        <taxon>Pseudomonadati</taxon>
        <taxon>Pseudomonadota</taxon>
        <taxon>Alphaproteobacteria</taxon>
        <taxon>Sphingomonadales</taxon>
        <taxon>Sphingomonadaceae</taxon>
        <taxon>Stakelama</taxon>
    </lineage>
</organism>
<dbReference type="EMBL" id="CP135076">
    <property type="protein sequence ID" value="WNO53121.1"/>
    <property type="molecule type" value="Genomic_DNA"/>
</dbReference>
<evidence type="ECO:0000259" key="4">
    <source>
        <dbReference type="PROSITE" id="PS51635"/>
    </source>
</evidence>
<evidence type="ECO:0000256" key="1">
    <source>
        <dbReference type="ARBA" id="ARBA00023098"/>
    </source>
</evidence>
<sequence>MIRLLAAAGLLLLSACATIDRAPFTRIEQATARIPGIPEARFWADSPLAARRMTPPLDPPGGTVTLALSSGGDDGAFAAGFLNGWSASGTRPEFTVVTGVSTGALIAPFAFLGPEWDDHVRHVFTGLDTGDVLQMRFAPTIPFSTSVMSAKPLAALIRAQITDAVIDAVAAQHRRGRRLFVETSNLDAQRAVVWDMGAIAASDAPGRYALFRRVLLASGSLPGVFPPVAIDAVSGSRTIRELHVDGGTVSQILTRPDDRTAPAPHRPNRTLYIIASSKWGGDFRFVTPKTIPVLRNAYNLALQSALAAEVRAAFYLARDRGTTVRFAYIGSDFGAKKHPMFANGYIRHIYGYGFQRGRLQAWATDPPDARDLRLTLPEG</sequence>
<dbReference type="SUPFAM" id="SSF52151">
    <property type="entry name" value="FabD/lysophospholipase-like"/>
    <property type="match status" value="1"/>
</dbReference>
<proteinExistence type="predicted"/>
<dbReference type="Gene3D" id="3.40.1090.10">
    <property type="entry name" value="Cytosolic phospholipase A2 catalytic domain"/>
    <property type="match status" value="1"/>
</dbReference>
<dbReference type="Proteomes" id="UP001302249">
    <property type="component" value="Chromosome"/>
</dbReference>
<dbReference type="Pfam" id="PF01734">
    <property type="entry name" value="Patatin"/>
    <property type="match status" value="1"/>
</dbReference>
<keyword evidence="2" id="KW-0378">Hydrolase</keyword>
<protein>
    <submittedName>
        <fullName evidence="5">Patatin-like phospholipase family protein</fullName>
    </submittedName>
</protein>
<keyword evidence="3" id="KW-0732">Signal</keyword>
<feature type="chain" id="PRO_5045308610" evidence="3">
    <location>
        <begin position="20"/>
        <end position="379"/>
    </location>
</feature>
<keyword evidence="1 2" id="KW-0443">Lipid metabolism</keyword>
<evidence type="ECO:0000313" key="5">
    <source>
        <dbReference type="EMBL" id="WNO53121.1"/>
    </source>
</evidence>
<dbReference type="PROSITE" id="PS51635">
    <property type="entry name" value="PNPLA"/>
    <property type="match status" value="1"/>
</dbReference>
<dbReference type="InterPro" id="IPR002641">
    <property type="entry name" value="PNPLA_dom"/>
</dbReference>
<feature type="active site" description="Nucleophile" evidence="2">
    <location>
        <position position="101"/>
    </location>
</feature>
<feature type="domain" description="PNPLA" evidence="4">
    <location>
        <begin position="66"/>
        <end position="258"/>
    </location>
</feature>
<feature type="short sequence motif" description="DGA/G" evidence="2">
    <location>
        <begin position="245"/>
        <end position="247"/>
    </location>
</feature>
<evidence type="ECO:0000313" key="6">
    <source>
        <dbReference type="Proteomes" id="UP001302249"/>
    </source>
</evidence>
<dbReference type="PROSITE" id="PS51257">
    <property type="entry name" value="PROKAR_LIPOPROTEIN"/>
    <property type="match status" value="1"/>
</dbReference>
<dbReference type="RefSeq" id="WP_313914271.1">
    <property type="nucleotide sequence ID" value="NZ_CP135076.1"/>
</dbReference>
<name>A0ABZ0B6V2_9SPHN</name>
<keyword evidence="2" id="KW-0442">Lipid degradation</keyword>
<evidence type="ECO:0000256" key="2">
    <source>
        <dbReference type="PROSITE-ProRule" id="PRU01161"/>
    </source>
</evidence>
<feature type="active site" description="Proton acceptor" evidence="2">
    <location>
        <position position="245"/>
    </location>
</feature>
<accession>A0ABZ0B6V2</accession>
<feature type="short sequence motif" description="GXSXG" evidence="2">
    <location>
        <begin position="99"/>
        <end position="103"/>
    </location>
</feature>
<dbReference type="InterPro" id="IPR016035">
    <property type="entry name" value="Acyl_Trfase/lysoPLipase"/>
</dbReference>
<reference evidence="5 6" key="1">
    <citation type="submission" date="2023-09" db="EMBL/GenBank/DDBJ databases">
        <authorList>
            <person name="Rey-Velasco X."/>
        </authorList>
    </citation>
    <scope>NUCLEOTIDE SEQUENCE [LARGE SCALE GENOMIC DNA]</scope>
    <source>
        <strain evidence="5 6">W311</strain>
    </source>
</reference>
<keyword evidence="6" id="KW-1185">Reference proteome</keyword>
<gene>
    <name evidence="5" type="ORF">RPR59_11770</name>
</gene>